<comment type="caution">
    <text evidence="2">The sequence shown here is derived from an EMBL/GenBank/DDBJ whole genome shotgun (WGS) entry which is preliminary data.</text>
</comment>
<gene>
    <name evidence="2" type="ORF">FD51_GL002677</name>
</gene>
<dbReference type="PATRIC" id="fig|1423816.3.peg.2784"/>
<protein>
    <recommendedName>
        <fullName evidence="4">DNA-directed RNA polymerase subunit beta</fullName>
    </recommendedName>
</protein>
<proteinExistence type="predicted"/>
<accession>A0A0R1EXA5</accession>
<dbReference type="EMBL" id="AZCT01000006">
    <property type="protein sequence ID" value="KRK12547.1"/>
    <property type="molecule type" value="Genomic_DNA"/>
</dbReference>
<evidence type="ECO:0000313" key="3">
    <source>
        <dbReference type="Proteomes" id="UP000051984"/>
    </source>
</evidence>
<evidence type="ECO:0000313" key="2">
    <source>
        <dbReference type="EMBL" id="KRK12547.1"/>
    </source>
</evidence>
<sequence length="56" mass="6499">MDPEYPKRIFHHIKIWLIIAAIALILGLLIGFGMGGSNPFKVFLPSTWIHFFNFLR</sequence>
<keyword evidence="1" id="KW-0812">Transmembrane</keyword>
<reference evidence="2 3" key="1">
    <citation type="journal article" date="2015" name="Genome Announc.">
        <title>Expanding the biotechnology potential of lactobacilli through comparative genomics of 213 strains and associated genera.</title>
        <authorList>
            <person name="Sun Z."/>
            <person name="Harris H.M."/>
            <person name="McCann A."/>
            <person name="Guo C."/>
            <person name="Argimon S."/>
            <person name="Zhang W."/>
            <person name="Yang X."/>
            <person name="Jeffery I.B."/>
            <person name="Cooney J.C."/>
            <person name="Kagawa T.F."/>
            <person name="Liu W."/>
            <person name="Song Y."/>
            <person name="Salvetti E."/>
            <person name="Wrobel A."/>
            <person name="Rasinkangas P."/>
            <person name="Parkhill J."/>
            <person name="Rea M.C."/>
            <person name="O'Sullivan O."/>
            <person name="Ritari J."/>
            <person name="Douillard F.P."/>
            <person name="Paul Ross R."/>
            <person name="Yang R."/>
            <person name="Briner A.E."/>
            <person name="Felis G.E."/>
            <person name="de Vos W.M."/>
            <person name="Barrangou R."/>
            <person name="Klaenhammer T.R."/>
            <person name="Caufield P.W."/>
            <person name="Cui Y."/>
            <person name="Zhang H."/>
            <person name="O'Toole P.W."/>
        </authorList>
    </citation>
    <scope>NUCLEOTIDE SEQUENCE [LARGE SCALE GENOMIC DNA]</scope>
    <source>
        <strain evidence="2 3">DSM 20178</strain>
    </source>
</reference>
<evidence type="ECO:0000256" key="1">
    <source>
        <dbReference type="SAM" id="Phobius"/>
    </source>
</evidence>
<evidence type="ECO:0008006" key="4">
    <source>
        <dbReference type="Google" id="ProtNLM"/>
    </source>
</evidence>
<dbReference type="AlphaFoldDB" id="A0A0R1EXA5"/>
<dbReference type="GeneID" id="93268868"/>
<dbReference type="Proteomes" id="UP000051984">
    <property type="component" value="Unassembled WGS sequence"/>
</dbReference>
<dbReference type="Pfam" id="PF11772">
    <property type="entry name" value="EpuA"/>
    <property type="match status" value="1"/>
</dbReference>
<organism evidence="2 3">
    <name type="scientific">Lacticaseibacillus zeae DSM 20178 = KCTC 3804</name>
    <dbReference type="NCBI Taxonomy" id="1423816"/>
    <lineage>
        <taxon>Bacteria</taxon>
        <taxon>Bacillati</taxon>
        <taxon>Bacillota</taxon>
        <taxon>Bacilli</taxon>
        <taxon>Lactobacillales</taxon>
        <taxon>Lactobacillaceae</taxon>
        <taxon>Lacticaseibacillus</taxon>
    </lineage>
</organism>
<name>A0A0R1EXA5_LACZE</name>
<keyword evidence="1" id="KW-0472">Membrane</keyword>
<feature type="transmembrane region" description="Helical" evidence="1">
    <location>
        <begin position="15"/>
        <end position="35"/>
    </location>
</feature>
<dbReference type="InterPro" id="IPR024596">
    <property type="entry name" value="RNApol_su_b/EpuA"/>
</dbReference>
<keyword evidence="1" id="KW-1133">Transmembrane helix</keyword>
<dbReference type="eggNOG" id="ENOG5033DQZ">
    <property type="taxonomic scope" value="Bacteria"/>
</dbReference>
<dbReference type="RefSeq" id="WP_010488880.1">
    <property type="nucleotide sequence ID" value="NZ_AZCT01000006.1"/>
</dbReference>